<evidence type="ECO:0000313" key="8">
    <source>
        <dbReference type="Proteomes" id="UP000695007"/>
    </source>
</evidence>
<keyword evidence="2 5" id="KW-0812">Transmembrane</keyword>
<feature type="transmembrane region" description="Helical" evidence="5">
    <location>
        <begin position="277"/>
        <end position="294"/>
    </location>
</feature>
<dbReference type="AlphaFoldDB" id="A0AAJ6YD74"/>
<dbReference type="FunFam" id="2.70.170.10:FF:000028">
    <property type="entry name" value="AcetylCholine Receptor"/>
    <property type="match status" value="1"/>
</dbReference>
<feature type="transmembrane region" description="Helical" evidence="5">
    <location>
        <begin position="400"/>
        <end position="420"/>
    </location>
</feature>
<evidence type="ECO:0000256" key="2">
    <source>
        <dbReference type="ARBA" id="ARBA00022692"/>
    </source>
</evidence>
<feature type="signal peptide" evidence="6">
    <location>
        <begin position="1"/>
        <end position="18"/>
    </location>
</feature>
<dbReference type="GO" id="GO:0005230">
    <property type="term" value="F:extracellular ligand-gated monoatomic ion channel activity"/>
    <property type="evidence" value="ECO:0007669"/>
    <property type="project" value="InterPro"/>
</dbReference>
<dbReference type="PANTHER" id="PTHR18945">
    <property type="entry name" value="NEUROTRANSMITTER GATED ION CHANNEL"/>
    <property type="match status" value="1"/>
</dbReference>
<evidence type="ECO:0000256" key="1">
    <source>
        <dbReference type="ARBA" id="ARBA00004141"/>
    </source>
</evidence>
<dbReference type="KEGG" id="csol:105360646"/>
<dbReference type="PRINTS" id="PR00252">
    <property type="entry name" value="NRIONCHANNEL"/>
</dbReference>
<feature type="chain" id="PRO_5042477259" evidence="6">
    <location>
        <begin position="19"/>
        <end position="429"/>
    </location>
</feature>
<sequence length="429" mass="49416">MVLVIFIILLNFLIGCRAEGSPECNVIGSKSPSLRLKRHLFCEYDKSIRPVLQKGTAVNVTISLSPKFMDFIDRTSTFILHSWIFINWKDEHLTWKPNDFNEVNRMRVKSDEIWVPDFSVYNSGDMDRSQTGISDTICQITYTGTVICVSSIKYSTQCDTDFTYWPYDTQVCSIHMGSWTHTGEEISFDFRQRSINMLTFTPHKQWLIRNYTARKYSPKFNCCPNDTFPTLIVDFNLQRHSSMIHAVFVTPAVVLMIITLTVLWLDSRSVERISLAAVNFICHMLCIYDLHWLLPSNGSTPPYILLFYRDSMVLAMLAMIITSLLRKLQATKVSAPRWIVTTVTFVLSNRAGRFFLIGNTPDETMNIEGDLEESSEPEGNIISSKNQDDSWRKLAIIIEWLNFTITIFVYLLLILLFVPISDDKHKTSV</sequence>
<keyword evidence="6" id="KW-0732">Signal</keyword>
<dbReference type="RefSeq" id="XP_011495908.1">
    <property type="nucleotide sequence ID" value="XM_011497606.1"/>
</dbReference>
<keyword evidence="8" id="KW-1185">Reference proteome</keyword>
<dbReference type="CDD" id="cd18989">
    <property type="entry name" value="LGIC_ECD_cation"/>
    <property type="match status" value="1"/>
</dbReference>
<dbReference type="Pfam" id="PF02931">
    <property type="entry name" value="Neur_chan_LBD"/>
    <property type="match status" value="1"/>
</dbReference>
<dbReference type="Proteomes" id="UP000695007">
    <property type="component" value="Unplaced"/>
</dbReference>
<dbReference type="InterPro" id="IPR038050">
    <property type="entry name" value="Neuro_actylchol_rec"/>
</dbReference>
<keyword evidence="4 5" id="KW-0472">Membrane</keyword>
<dbReference type="GO" id="GO:0016020">
    <property type="term" value="C:membrane"/>
    <property type="evidence" value="ECO:0007669"/>
    <property type="project" value="UniProtKB-SubCell"/>
</dbReference>
<dbReference type="SUPFAM" id="SSF90112">
    <property type="entry name" value="Neurotransmitter-gated ion-channel transmembrane pore"/>
    <property type="match status" value="1"/>
</dbReference>
<gene>
    <name evidence="9" type="primary">LOC105360646</name>
</gene>
<dbReference type="GO" id="GO:0004888">
    <property type="term" value="F:transmembrane signaling receptor activity"/>
    <property type="evidence" value="ECO:0007669"/>
    <property type="project" value="InterPro"/>
</dbReference>
<keyword evidence="3 5" id="KW-1133">Transmembrane helix</keyword>
<dbReference type="InterPro" id="IPR036719">
    <property type="entry name" value="Neuro-gated_channel_TM_sf"/>
</dbReference>
<dbReference type="InterPro" id="IPR006202">
    <property type="entry name" value="Neur_chan_lig-bd"/>
</dbReference>
<organism evidence="8 9">
    <name type="scientific">Ceratosolen solmsi marchali</name>
    <dbReference type="NCBI Taxonomy" id="326594"/>
    <lineage>
        <taxon>Eukaryota</taxon>
        <taxon>Metazoa</taxon>
        <taxon>Ecdysozoa</taxon>
        <taxon>Arthropoda</taxon>
        <taxon>Hexapoda</taxon>
        <taxon>Insecta</taxon>
        <taxon>Pterygota</taxon>
        <taxon>Neoptera</taxon>
        <taxon>Endopterygota</taxon>
        <taxon>Hymenoptera</taxon>
        <taxon>Apocrita</taxon>
        <taxon>Proctotrupomorpha</taxon>
        <taxon>Chalcidoidea</taxon>
        <taxon>Agaonidae</taxon>
        <taxon>Agaoninae</taxon>
        <taxon>Ceratosolen</taxon>
    </lineage>
</organism>
<reference evidence="9" key="1">
    <citation type="submission" date="2025-08" db="UniProtKB">
        <authorList>
            <consortium name="RefSeq"/>
        </authorList>
    </citation>
    <scope>IDENTIFICATION</scope>
</reference>
<evidence type="ECO:0000256" key="6">
    <source>
        <dbReference type="SAM" id="SignalP"/>
    </source>
</evidence>
<protein>
    <submittedName>
        <fullName evidence="9">Neuronal acetylcholine receptor subunit alpha-2-like</fullName>
    </submittedName>
</protein>
<dbReference type="InterPro" id="IPR036734">
    <property type="entry name" value="Neur_chan_lig-bd_sf"/>
</dbReference>
<dbReference type="Gene3D" id="1.20.58.390">
    <property type="entry name" value="Neurotransmitter-gated ion-channel transmembrane domain"/>
    <property type="match status" value="1"/>
</dbReference>
<accession>A0AAJ6YD74</accession>
<feature type="domain" description="Neurotransmitter-gated ion-channel ligand-binding" evidence="7">
    <location>
        <begin position="35"/>
        <end position="240"/>
    </location>
</feature>
<dbReference type="InterPro" id="IPR006201">
    <property type="entry name" value="Neur_channel"/>
</dbReference>
<evidence type="ECO:0000256" key="3">
    <source>
        <dbReference type="ARBA" id="ARBA00022989"/>
    </source>
</evidence>
<feature type="transmembrane region" description="Helical" evidence="5">
    <location>
        <begin position="306"/>
        <end position="325"/>
    </location>
</feature>
<name>A0AAJ6YD74_9HYME</name>
<dbReference type="Gene3D" id="2.70.170.10">
    <property type="entry name" value="Neurotransmitter-gated ion-channel ligand-binding domain"/>
    <property type="match status" value="1"/>
</dbReference>
<dbReference type="GeneID" id="105360646"/>
<dbReference type="SUPFAM" id="SSF63712">
    <property type="entry name" value="Nicotinic receptor ligand binding domain-like"/>
    <property type="match status" value="1"/>
</dbReference>
<evidence type="ECO:0000259" key="7">
    <source>
        <dbReference type="Pfam" id="PF02931"/>
    </source>
</evidence>
<proteinExistence type="predicted"/>
<comment type="subcellular location">
    <subcellularLocation>
        <location evidence="1">Membrane</location>
        <topology evidence="1">Multi-pass membrane protein</topology>
    </subcellularLocation>
</comment>
<evidence type="ECO:0000256" key="5">
    <source>
        <dbReference type="SAM" id="Phobius"/>
    </source>
</evidence>
<evidence type="ECO:0000256" key="4">
    <source>
        <dbReference type="ARBA" id="ARBA00023136"/>
    </source>
</evidence>
<feature type="transmembrane region" description="Helical" evidence="5">
    <location>
        <begin position="243"/>
        <end position="265"/>
    </location>
</feature>
<evidence type="ECO:0000313" key="9">
    <source>
        <dbReference type="RefSeq" id="XP_011495908.1"/>
    </source>
</evidence>